<dbReference type="RefSeq" id="WP_184816008.1">
    <property type="nucleotide sequence ID" value="NZ_JACHJQ010000011.1"/>
</dbReference>
<evidence type="ECO:0008006" key="4">
    <source>
        <dbReference type="Google" id="ProtNLM"/>
    </source>
</evidence>
<evidence type="ECO:0000313" key="2">
    <source>
        <dbReference type="EMBL" id="MBB4912033.1"/>
    </source>
</evidence>
<evidence type="ECO:0000256" key="1">
    <source>
        <dbReference type="SAM" id="SignalP"/>
    </source>
</evidence>
<comment type="caution">
    <text evidence="2">The sequence shown here is derived from an EMBL/GenBank/DDBJ whole genome shotgun (WGS) entry which is preliminary data.</text>
</comment>
<dbReference type="EMBL" id="JACHJQ010000011">
    <property type="protein sequence ID" value="MBB4912033.1"/>
    <property type="molecule type" value="Genomic_DNA"/>
</dbReference>
<dbReference type="PROSITE" id="PS51257">
    <property type="entry name" value="PROKAR_LIPOPROTEIN"/>
    <property type="match status" value="1"/>
</dbReference>
<keyword evidence="3" id="KW-1185">Reference proteome</keyword>
<sequence>MRVTRVTRRLACVVVCAAVAAGCAQPTTGRPVADRASAEQATAAAVKRGIDAFQDHFTNLGDEHARVYNYLNFGDTKITTEHESYKVGDPVGILQKRRFAADGDWSERVTPPGSKVDFIKLDADHAFMAPTPWVSVPSIYADGFETCFLLTAWAACNVDTSIGQTALDVPDEQPSEARATDDGFEVTTGALLGVMLDEGIVSVPEDQRDALTERMRKTVVPVTIRLDHAMEFTGLVVRGTVTDGDAPKLEIQLEYEVLGEAAESDIPDAPDAAEVTAITGQAALDAFWEKFNDRTPQE</sequence>
<dbReference type="AlphaFoldDB" id="A0A7W7QEH5"/>
<evidence type="ECO:0000313" key="3">
    <source>
        <dbReference type="Proteomes" id="UP000520767"/>
    </source>
</evidence>
<feature type="signal peptide" evidence="1">
    <location>
        <begin position="1"/>
        <end position="20"/>
    </location>
</feature>
<keyword evidence="1" id="KW-0732">Signal</keyword>
<feature type="chain" id="PRO_5031231155" description="Lipoprotein" evidence="1">
    <location>
        <begin position="21"/>
        <end position="298"/>
    </location>
</feature>
<name>A0A7W7QEH5_9PSEU</name>
<organism evidence="2 3">
    <name type="scientific">Actinophytocola algeriensis</name>
    <dbReference type="NCBI Taxonomy" id="1768010"/>
    <lineage>
        <taxon>Bacteria</taxon>
        <taxon>Bacillati</taxon>
        <taxon>Actinomycetota</taxon>
        <taxon>Actinomycetes</taxon>
        <taxon>Pseudonocardiales</taxon>
        <taxon>Pseudonocardiaceae</taxon>
    </lineage>
</organism>
<dbReference type="Proteomes" id="UP000520767">
    <property type="component" value="Unassembled WGS sequence"/>
</dbReference>
<protein>
    <recommendedName>
        <fullName evidence="4">Lipoprotein</fullName>
    </recommendedName>
</protein>
<proteinExistence type="predicted"/>
<accession>A0A7W7QEH5</accession>
<gene>
    <name evidence="2" type="ORF">FHR82_008304</name>
</gene>
<reference evidence="2 3" key="1">
    <citation type="submission" date="2020-08" db="EMBL/GenBank/DDBJ databases">
        <title>Genomic Encyclopedia of Type Strains, Phase III (KMG-III): the genomes of soil and plant-associated and newly described type strains.</title>
        <authorList>
            <person name="Whitman W."/>
        </authorList>
    </citation>
    <scope>NUCLEOTIDE SEQUENCE [LARGE SCALE GENOMIC DNA]</scope>
    <source>
        <strain evidence="2 3">CECT 8960</strain>
    </source>
</reference>